<dbReference type="GO" id="GO:0016787">
    <property type="term" value="F:hydrolase activity"/>
    <property type="evidence" value="ECO:0007669"/>
    <property type="project" value="UniProtKB-KW"/>
</dbReference>
<feature type="domain" description="TNase-like" evidence="5">
    <location>
        <begin position="271"/>
        <end position="393"/>
    </location>
</feature>
<dbReference type="RefSeq" id="WP_106286897.1">
    <property type="nucleotide sequence ID" value="NZ_CAWNTC010000136.1"/>
</dbReference>
<evidence type="ECO:0000313" key="7">
    <source>
        <dbReference type="Proteomes" id="UP000238762"/>
    </source>
</evidence>
<keyword evidence="1" id="KW-0540">Nuclease</keyword>
<keyword evidence="7" id="KW-1185">Reference proteome</keyword>
<dbReference type="Pfam" id="PF00565">
    <property type="entry name" value="SNase"/>
    <property type="match status" value="1"/>
</dbReference>
<dbReference type="Proteomes" id="UP000238762">
    <property type="component" value="Unassembled WGS sequence"/>
</dbReference>
<dbReference type="PROSITE" id="PS50830">
    <property type="entry name" value="TNASE_3"/>
    <property type="match status" value="1"/>
</dbReference>
<dbReference type="PANTHER" id="PTHR12302:SF3">
    <property type="entry name" value="SERINE_THREONINE-PROTEIN KINASE 31"/>
    <property type="match status" value="1"/>
</dbReference>
<dbReference type="PANTHER" id="PTHR12302">
    <property type="entry name" value="EBNA2 BINDING PROTEIN P100"/>
    <property type="match status" value="1"/>
</dbReference>
<dbReference type="InterPro" id="IPR016071">
    <property type="entry name" value="Staphylococal_nuclease_OB-fold"/>
</dbReference>
<feature type="region of interest" description="Disordered" evidence="4">
    <location>
        <begin position="383"/>
        <end position="408"/>
    </location>
</feature>
<dbReference type="GO" id="GO:0003676">
    <property type="term" value="F:nucleic acid binding"/>
    <property type="evidence" value="ECO:0007669"/>
    <property type="project" value="InterPro"/>
</dbReference>
<dbReference type="PROSITE" id="PS01284">
    <property type="entry name" value="TNASE_2"/>
    <property type="match status" value="1"/>
</dbReference>
<dbReference type="SMART" id="SM00318">
    <property type="entry name" value="SNc"/>
    <property type="match status" value="1"/>
</dbReference>
<evidence type="ECO:0000256" key="4">
    <source>
        <dbReference type="SAM" id="MobiDB-lite"/>
    </source>
</evidence>
<evidence type="ECO:0000256" key="1">
    <source>
        <dbReference type="ARBA" id="ARBA00022722"/>
    </source>
</evidence>
<accession>A0A2T1C9L2</accession>
<proteinExistence type="predicted"/>
<reference evidence="6 7" key="1">
    <citation type="submission" date="2018-02" db="EMBL/GenBank/DDBJ databases">
        <authorList>
            <person name="Cohen D.B."/>
            <person name="Kent A.D."/>
        </authorList>
    </citation>
    <scope>NUCLEOTIDE SEQUENCE [LARGE SCALE GENOMIC DNA]</scope>
    <source>
        <strain evidence="6 7">CCAP 1448/3</strain>
    </source>
</reference>
<dbReference type="AlphaFoldDB" id="A0A2T1C9L2"/>
<protein>
    <recommendedName>
        <fullName evidence="5">TNase-like domain-containing protein</fullName>
    </recommendedName>
</protein>
<dbReference type="InterPro" id="IPR002071">
    <property type="entry name" value="Thermonucl_AS"/>
</dbReference>
<dbReference type="OrthoDB" id="465137at2"/>
<evidence type="ECO:0000256" key="2">
    <source>
        <dbReference type="ARBA" id="ARBA00022759"/>
    </source>
</evidence>
<evidence type="ECO:0000256" key="3">
    <source>
        <dbReference type="ARBA" id="ARBA00022801"/>
    </source>
</evidence>
<reference evidence="6 7" key="2">
    <citation type="submission" date="2018-03" db="EMBL/GenBank/DDBJ databases">
        <title>The ancient ancestry and fast evolution of plastids.</title>
        <authorList>
            <person name="Moore K.R."/>
            <person name="Magnabosco C."/>
            <person name="Momper L."/>
            <person name="Gold D.A."/>
            <person name="Bosak T."/>
            <person name="Fournier G.P."/>
        </authorList>
    </citation>
    <scope>NUCLEOTIDE SEQUENCE [LARGE SCALE GENOMIC DNA]</scope>
    <source>
        <strain evidence="6 7">CCAP 1448/3</strain>
    </source>
</reference>
<keyword evidence="3" id="KW-0378">Hydrolase</keyword>
<dbReference type="GO" id="GO:0004519">
    <property type="term" value="F:endonuclease activity"/>
    <property type="evidence" value="ECO:0007669"/>
    <property type="project" value="UniProtKB-KW"/>
</dbReference>
<dbReference type="InterPro" id="IPR035437">
    <property type="entry name" value="SNase_OB-fold_sf"/>
</dbReference>
<dbReference type="Gene3D" id="2.40.50.90">
    <property type="match status" value="1"/>
</dbReference>
<sequence length="408" mass="45696">MEAKAGRIILLVLLVTACQKERDSQTNAIAQTVVTPTPTAIKSTVIARPRHLKIKVGLDSPGDLKVTTGTTIQAGQTISDRQSNKQPLINQRQSLAVQLQQLQQQQQYQKALAQAQLEPLKLAIKNASLNLKRFKANRRYTTRAYQQFPTLTSGELAQETELELAYSSAKSALKQAQSNFKAASLESDNQLRSLAQQIRNLDRQILAAGITRSPYSGTVKKIKFIGQNDSELLAEITIATEVPNKQQVAANNLSQKETESKIQASTGSATNLKSQIVLSVHDGDTIRTQEYRIRLACIDSPELKQPLGYQSRDNLLKLISQSNNRIQLQIVDTDRYGRKVALIYTNGKLLNLQQVTDGMAYVYQKYLNNCPQVEQVKQAENTAKQQKRGVWGGNYQPPWEFRHDKRRN</sequence>
<dbReference type="PROSITE" id="PS51257">
    <property type="entry name" value="PROKAR_LIPOPROTEIN"/>
    <property type="match status" value="1"/>
</dbReference>
<keyword evidence="2" id="KW-0255">Endonuclease</keyword>
<evidence type="ECO:0000313" key="6">
    <source>
        <dbReference type="EMBL" id="PSB04929.1"/>
    </source>
</evidence>
<evidence type="ECO:0000259" key="5">
    <source>
        <dbReference type="PROSITE" id="PS50830"/>
    </source>
</evidence>
<dbReference type="SUPFAM" id="SSF50199">
    <property type="entry name" value="Staphylococcal nuclease"/>
    <property type="match status" value="1"/>
</dbReference>
<dbReference type="EMBL" id="PVWJ01000005">
    <property type="protein sequence ID" value="PSB04929.1"/>
    <property type="molecule type" value="Genomic_DNA"/>
</dbReference>
<name>A0A2T1C9L2_9CYAN</name>
<gene>
    <name evidence="6" type="ORF">C7B64_01495</name>
</gene>
<organism evidence="6 7">
    <name type="scientific">Merismopedia glauca CCAP 1448/3</name>
    <dbReference type="NCBI Taxonomy" id="1296344"/>
    <lineage>
        <taxon>Bacteria</taxon>
        <taxon>Bacillati</taxon>
        <taxon>Cyanobacteriota</taxon>
        <taxon>Cyanophyceae</taxon>
        <taxon>Synechococcales</taxon>
        <taxon>Merismopediaceae</taxon>
        <taxon>Merismopedia</taxon>
    </lineage>
</organism>
<comment type="caution">
    <text evidence="6">The sequence shown here is derived from an EMBL/GenBank/DDBJ whole genome shotgun (WGS) entry which is preliminary data.</text>
</comment>